<dbReference type="EMBL" id="JABFTP020000186">
    <property type="protein sequence ID" value="KAL3290335.1"/>
    <property type="molecule type" value="Genomic_DNA"/>
</dbReference>
<reference evidence="1 2" key="1">
    <citation type="journal article" date="2021" name="BMC Biol.">
        <title>Horizontally acquired antibacterial genes associated with adaptive radiation of ladybird beetles.</title>
        <authorList>
            <person name="Li H.S."/>
            <person name="Tang X.F."/>
            <person name="Huang Y.H."/>
            <person name="Xu Z.Y."/>
            <person name="Chen M.L."/>
            <person name="Du X.Y."/>
            <person name="Qiu B.Y."/>
            <person name="Chen P.T."/>
            <person name="Zhang W."/>
            <person name="Slipinski A."/>
            <person name="Escalona H.E."/>
            <person name="Waterhouse R.M."/>
            <person name="Zwick A."/>
            <person name="Pang H."/>
        </authorList>
    </citation>
    <scope>NUCLEOTIDE SEQUENCE [LARGE SCALE GENOMIC DNA]</scope>
    <source>
        <strain evidence="1">SYSU2018</strain>
    </source>
</reference>
<name>A0ABD2PHZ9_9CUCU</name>
<comment type="caution">
    <text evidence="1">The sequence shown here is derived from an EMBL/GenBank/DDBJ whole genome shotgun (WGS) entry which is preliminary data.</text>
</comment>
<accession>A0ABD2PHZ9</accession>
<evidence type="ECO:0000313" key="2">
    <source>
        <dbReference type="Proteomes" id="UP001516400"/>
    </source>
</evidence>
<dbReference type="AlphaFoldDB" id="A0ABD2PHZ9"/>
<dbReference type="Proteomes" id="UP001516400">
    <property type="component" value="Unassembled WGS sequence"/>
</dbReference>
<keyword evidence="2" id="KW-1185">Reference proteome</keyword>
<sequence>MILLKKLRSFLYKFRLVKNEIDERLARAFHLSLAQSDLRYGLLCWGTAANSYLNPLKIIHRSSSKVLLNRKRRYATDLLYNVARILDIRHMYYLNLAVVVIRREEKELKKIEHKYQTRRGCPFLVPRTTSSGGHKSREYIVTKVFNSLPDDPRKI</sequence>
<protein>
    <submittedName>
        <fullName evidence="1">Uncharacterized protein</fullName>
    </submittedName>
</protein>
<gene>
    <name evidence="1" type="ORF">HHI36_023679</name>
</gene>
<organism evidence="1 2">
    <name type="scientific">Cryptolaemus montrouzieri</name>
    <dbReference type="NCBI Taxonomy" id="559131"/>
    <lineage>
        <taxon>Eukaryota</taxon>
        <taxon>Metazoa</taxon>
        <taxon>Ecdysozoa</taxon>
        <taxon>Arthropoda</taxon>
        <taxon>Hexapoda</taxon>
        <taxon>Insecta</taxon>
        <taxon>Pterygota</taxon>
        <taxon>Neoptera</taxon>
        <taxon>Endopterygota</taxon>
        <taxon>Coleoptera</taxon>
        <taxon>Polyphaga</taxon>
        <taxon>Cucujiformia</taxon>
        <taxon>Coccinelloidea</taxon>
        <taxon>Coccinellidae</taxon>
        <taxon>Scymninae</taxon>
        <taxon>Scymnini</taxon>
        <taxon>Cryptolaemus</taxon>
    </lineage>
</organism>
<proteinExistence type="predicted"/>
<evidence type="ECO:0000313" key="1">
    <source>
        <dbReference type="EMBL" id="KAL3290335.1"/>
    </source>
</evidence>